<protein>
    <submittedName>
        <fullName evidence="1">Uncharacterized protein</fullName>
    </submittedName>
</protein>
<gene>
    <name evidence="1" type="ORF">WH47_10709</name>
</gene>
<feature type="non-terminal residue" evidence="1">
    <location>
        <position position="1"/>
    </location>
</feature>
<organism evidence="1 2">
    <name type="scientific">Habropoda laboriosa</name>
    <dbReference type="NCBI Taxonomy" id="597456"/>
    <lineage>
        <taxon>Eukaryota</taxon>
        <taxon>Metazoa</taxon>
        <taxon>Ecdysozoa</taxon>
        <taxon>Arthropoda</taxon>
        <taxon>Hexapoda</taxon>
        <taxon>Insecta</taxon>
        <taxon>Pterygota</taxon>
        <taxon>Neoptera</taxon>
        <taxon>Endopterygota</taxon>
        <taxon>Hymenoptera</taxon>
        <taxon>Apocrita</taxon>
        <taxon>Aculeata</taxon>
        <taxon>Apoidea</taxon>
        <taxon>Anthophila</taxon>
        <taxon>Apidae</taxon>
        <taxon>Habropoda</taxon>
    </lineage>
</organism>
<evidence type="ECO:0000313" key="1">
    <source>
        <dbReference type="EMBL" id="KOC68469.1"/>
    </source>
</evidence>
<sequence>PKHLYCGVKTTQFANFLTVASFNESHSGILNIFETMRREKAPCAEPKKARITRKNENLVLNSFYGTEEGVLYGLRIAD</sequence>
<proteinExistence type="predicted"/>
<keyword evidence="2" id="KW-1185">Reference proteome</keyword>
<reference evidence="1 2" key="1">
    <citation type="submission" date="2015-07" db="EMBL/GenBank/DDBJ databases">
        <title>The genome of Habropoda laboriosa.</title>
        <authorList>
            <person name="Pan H."/>
            <person name="Kapheim K."/>
        </authorList>
    </citation>
    <scope>NUCLEOTIDE SEQUENCE [LARGE SCALE GENOMIC DNA]</scope>
    <source>
        <strain evidence="1">0110345459</strain>
    </source>
</reference>
<evidence type="ECO:0000313" key="2">
    <source>
        <dbReference type="Proteomes" id="UP000053825"/>
    </source>
</evidence>
<name>A0A0L7RCB7_9HYME</name>
<dbReference type="EMBL" id="KQ414616">
    <property type="protein sequence ID" value="KOC68469.1"/>
    <property type="molecule type" value="Genomic_DNA"/>
</dbReference>
<dbReference type="AlphaFoldDB" id="A0A0L7RCB7"/>
<dbReference type="Proteomes" id="UP000053825">
    <property type="component" value="Unassembled WGS sequence"/>
</dbReference>
<accession>A0A0L7RCB7</accession>